<evidence type="ECO:0000313" key="2">
    <source>
        <dbReference type="Proteomes" id="UP000499080"/>
    </source>
</evidence>
<evidence type="ECO:0000313" key="1">
    <source>
        <dbReference type="EMBL" id="GBM35958.1"/>
    </source>
</evidence>
<protein>
    <submittedName>
        <fullName evidence="1">Putative RNA-directed DNA polymerase from transposon X-element</fullName>
    </submittedName>
</protein>
<keyword evidence="2" id="KW-1185">Reference proteome</keyword>
<sequence>ALAESSTQKFKNPPEKLPLEIRNKIHLRNYLRRQWQRTRDPEYRREFYKIKDEVANETKQHLLHKRAQQIESLTPESRTLWRRSQLLQKPFTPIPPLRGETGHPALALIEKAEVIADSLRKQFEPNTDPIFDNPVLSGKVKEAVENFINTPHNNYLSPATVSDFIKTLKPNKSPGLDQITNRMLKNLPLKFILYLTFLMNVLMQNCYFPKCWKTAVVIPIPKPNSDLTLPQTYRPISLLSCMSKVFESVLLKRKTNSSTIIISLSLNNLASEKIFRPITSSPELQN</sequence>
<dbReference type="AlphaFoldDB" id="A0A4Y2F5V4"/>
<keyword evidence="1" id="KW-0548">Nucleotidyltransferase</keyword>
<dbReference type="EMBL" id="BGPR01172550">
    <property type="protein sequence ID" value="GBM35958.1"/>
    <property type="molecule type" value="Genomic_DNA"/>
</dbReference>
<proteinExistence type="predicted"/>
<feature type="non-terminal residue" evidence="1">
    <location>
        <position position="1"/>
    </location>
</feature>
<keyword evidence="1" id="KW-0695">RNA-directed DNA polymerase</keyword>
<reference evidence="1 2" key="1">
    <citation type="journal article" date="2019" name="Sci. Rep.">
        <title>Orb-weaving spider Araneus ventricosus genome elucidates the spidroin gene catalogue.</title>
        <authorList>
            <person name="Kono N."/>
            <person name="Nakamura H."/>
            <person name="Ohtoshi R."/>
            <person name="Moran D.A.P."/>
            <person name="Shinohara A."/>
            <person name="Yoshida Y."/>
            <person name="Fujiwara M."/>
            <person name="Mori M."/>
            <person name="Tomita M."/>
            <person name="Arakawa K."/>
        </authorList>
    </citation>
    <scope>NUCLEOTIDE SEQUENCE [LARGE SCALE GENOMIC DNA]</scope>
</reference>
<dbReference type="GO" id="GO:0003964">
    <property type="term" value="F:RNA-directed DNA polymerase activity"/>
    <property type="evidence" value="ECO:0007669"/>
    <property type="project" value="UniProtKB-KW"/>
</dbReference>
<gene>
    <name evidence="1" type="primary">X-elementORF2_765</name>
    <name evidence="1" type="ORF">AVEN_82092_1</name>
</gene>
<dbReference type="Proteomes" id="UP000499080">
    <property type="component" value="Unassembled WGS sequence"/>
</dbReference>
<dbReference type="OrthoDB" id="10050074at2759"/>
<comment type="caution">
    <text evidence="1">The sequence shown here is derived from an EMBL/GenBank/DDBJ whole genome shotgun (WGS) entry which is preliminary data.</text>
</comment>
<organism evidence="1 2">
    <name type="scientific">Araneus ventricosus</name>
    <name type="common">Orbweaver spider</name>
    <name type="synonym">Epeira ventricosa</name>
    <dbReference type="NCBI Taxonomy" id="182803"/>
    <lineage>
        <taxon>Eukaryota</taxon>
        <taxon>Metazoa</taxon>
        <taxon>Ecdysozoa</taxon>
        <taxon>Arthropoda</taxon>
        <taxon>Chelicerata</taxon>
        <taxon>Arachnida</taxon>
        <taxon>Araneae</taxon>
        <taxon>Araneomorphae</taxon>
        <taxon>Entelegynae</taxon>
        <taxon>Araneoidea</taxon>
        <taxon>Araneidae</taxon>
        <taxon>Araneus</taxon>
    </lineage>
</organism>
<keyword evidence="1" id="KW-0808">Transferase</keyword>
<dbReference type="PANTHER" id="PTHR19446">
    <property type="entry name" value="REVERSE TRANSCRIPTASES"/>
    <property type="match status" value="1"/>
</dbReference>
<accession>A0A4Y2F5V4</accession>
<name>A0A4Y2F5V4_ARAVE</name>